<feature type="compositionally biased region" description="Basic and acidic residues" evidence="2">
    <location>
        <begin position="68"/>
        <end position="79"/>
    </location>
</feature>
<reference evidence="3 4" key="1">
    <citation type="submission" date="2020-03" db="EMBL/GenBank/DDBJ databases">
        <title>Draft Genome Sequence of Cudoniella acicularis.</title>
        <authorList>
            <person name="Buettner E."/>
            <person name="Kellner H."/>
        </authorList>
    </citation>
    <scope>NUCLEOTIDE SEQUENCE [LARGE SCALE GENOMIC DNA]</scope>
    <source>
        <strain evidence="3 4">DSM 108380</strain>
    </source>
</reference>
<feature type="compositionally biased region" description="Polar residues" evidence="2">
    <location>
        <begin position="369"/>
        <end position="378"/>
    </location>
</feature>
<feature type="compositionally biased region" description="Low complexity" evidence="2">
    <location>
        <begin position="351"/>
        <end position="360"/>
    </location>
</feature>
<protein>
    <submittedName>
        <fullName evidence="3">Uncharacterized protein</fullName>
    </submittedName>
</protein>
<feature type="coiled-coil region" evidence="1">
    <location>
        <begin position="492"/>
        <end position="526"/>
    </location>
</feature>
<dbReference type="OrthoDB" id="5427204at2759"/>
<feature type="compositionally biased region" description="Basic and acidic residues" evidence="2">
    <location>
        <begin position="10"/>
        <end position="26"/>
    </location>
</feature>
<evidence type="ECO:0000313" key="3">
    <source>
        <dbReference type="EMBL" id="KAF4624252.1"/>
    </source>
</evidence>
<keyword evidence="1" id="KW-0175">Coiled coil</keyword>
<name>A0A8H4VVZ2_9HELO</name>
<feature type="compositionally biased region" description="Polar residues" evidence="2">
    <location>
        <begin position="572"/>
        <end position="589"/>
    </location>
</feature>
<organism evidence="3 4">
    <name type="scientific">Cudoniella acicularis</name>
    <dbReference type="NCBI Taxonomy" id="354080"/>
    <lineage>
        <taxon>Eukaryota</taxon>
        <taxon>Fungi</taxon>
        <taxon>Dikarya</taxon>
        <taxon>Ascomycota</taxon>
        <taxon>Pezizomycotina</taxon>
        <taxon>Leotiomycetes</taxon>
        <taxon>Helotiales</taxon>
        <taxon>Tricladiaceae</taxon>
        <taxon>Cudoniella</taxon>
    </lineage>
</organism>
<feature type="region of interest" description="Disordered" evidence="2">
    <location>
        <begin position="341"/>
        <end position="424"/>
    </location>
</feature>
<comment type="caution">
    <text evidence="3">The sequence shown here is derived from an EMBL/GenBank/DDBJ whole genome shotgun (WGS) entry which is preliminary data.</text>
</comment>
<feature type="coiled-coil region" evidence="1">
    <location>
        <begin position="641"/>
        <end position="668"/>
    </location>
</feature>
<dbReference type="AlphaFoldDB" id="A0A8H4VVZ2"/>
<feature type="region of interest" description="Disordered" evidence="2">
    <location>
        <begin position="1"/>
        <end position="82"/>
    </location>
</feature>
<feature type="compositionally biased region" description="Polar residues" evidence="2">
    <location>
        <begin position="385"/>
        <end position="409"/>
    </location>
</feature>
<evidence type="ECO:0000313" key="4">
    <source>
        <dbReference type="Proteomes" id="UP000566819"/>
    </source>
</evidence>
<accession>A0A8H4VVZ2</accession>
<dbReference type="Proteomes" id="UP000566819">
    <property type="component" value="Unassembled WGS sequence"/>
</dbReference>
<dbReference type="EMBL" id="JAAMPI010001719">
    <property type="protein sequence ID" value="KAF4624252.1"/>
    <property type="molecule type" value="Genomic_DNA"/>
</dbReference>
<evidence type="ECO:0000256" key="2">
    <source>
        <dbReference type="SAM" id="MobiDB-lite"/>
    </source>
</evidence>
<gene>
    <name evidence="3" type="ORF">G7Y89_g13921</name>
</gene>
<feature type="region of interest" description="Disordered" evidence="2">
    <location>
        <begin position="569"/>
        <end position="596"/>
    </location>
</feature>
<proteinExistence type="predicted"/>
<sequence length="700" mass="77393">MAAQEPEDSQLERSGIKRPWDEDRTLPAKGNTWHGTPLPPIDAVPHKSGQTPRRLDSGSILQSPYPRESIEPGPKRAKYEQNGYRPPHIEDTELSGSLHLRTNNTIYDTNHRSIGLAKSPSYPPKQRLEAWEARSGDRERHVELQNSNSLCRRCKQILTQHQDIDLLESCENCERDPELASLTQVAASVLTELAATLSPGISSEQRRLVSILSEYPASSLSEVSFRFVLIVIHGQSPKLHDLADGAFPSIAQFGLKRTLKWIVDRIQHVNTLADKLVQHLPSDTLQRLNRDVLEDGIQSREIHADMTKRCVVGNSDDGFRSRPDTLEPGYEARFYSIDRPLSNDKIPPLRSNYSHPSSHPSPNPRISMNPPSATNRQLPSPPGRSISSPTSVNFPSPSAPSFGNTSQPVNLPPPSALHQTNANSYLPPIGAPRASDTALQVHSAALQHEVSVQKIALSSLQGEHDKLLAAFSRSQTRASALEKKHNVSDAEIISLSEEKLRLQQQVIELEKDIEDLSRSRDECRQAAVQEGAQYVKIVRKASQLEEMAAQERKSWDILKAEMEKRIEGLRTGSRQGNDSERNSAASVPISTEGDAEKPIISLDKSHSLKQEAAGTVAAGAGDMRELTAYLTKTTNQQHIIIENLEGEVDRLRGRCAEMENALRAVREDSRSMAGYVDSLGLAGKAILERANKTLERGVEG</sequence>
<keyword evidence="4" id="KW-1185">Reference proteome</keyword>
<evidence type="ECO:0000256" key="1">
    <source>
        <dbReference type="SAM" id="Coils"/>
    </source>
</evidence>